<evidence type="ECO:0000256" key="2">
    <source>
        <dbReference type="ARBA" id="ARBA00023125"/>
    </source>
</evidence>
<name>A0A1X6Z0Y6_9RHOB</name>
<dbReference type="InterPro" id="IPR028082">
    <property type="entry name" value="Peripla_BP_I"/>
</dbReference>
<dbReference type="SUPFAM" id="SSF53822">
    <property type="entry name" value="Periplasmic binding protein-like I"/>
    <property type="match status" value="1"/>
</dbReference>
<evidence type="ECO:0000259" key="4">
    <source>
        <dbReference type="PROSITE" id="PS50932"/>
    </source>
</evidence>
<dbReference type="Pfam" id="PF00356">
    <property type="entry name" value="LacI"/>
    <property type="match status" value="1"/>
</dbReference>
<dbReference type="GO" id="GO:0000976">
    <property type="term" value="F:transcription cis-regulatory region binding"/>
    <property type="evidence" value="ECO:0007669"/>
    <property type="project" value="TreeGrafter"/>
</dbReference>
<evidence type="ECO:0000313" key="6">
    <source>
        <dbReference type="Proteomes" id="UP000193570"/>
    </source>
</evidence>
<dbReference type="AlphaFoldDB" id="A0A1X6Z0Y6"/>
<dbReference type="CDD" id="cd01392">
    <property type="entry name" value="HTH_LacI"/>
    <property type="match status" value="1"/>
</dbReference>
<dbReference type="PANTHER" id="PTHR30146">
    <property type="entry name" value="LACI-RELATED TRANSCRIPTIONAL REPRESSOR"/>
    <property type="match status" value="1"/>
</dbReference>
<sequence>MVFGDRTKGPVAGTASVARRRILADGTGDRGTQVAFARPTIRDVARHAGVSKSTVSVVLRGGPVRPETAARVRTAVARLGYVHDGRAVRFRTGGAGPIGVALAPLDDPLVAGVLTGLSAAASEAGRALLLAAPDDPGQAATVGAENPVLPVAARLRAEGAAALVLDGRAGRIGPIGPVPGIALGRADGSVPSACLDAAQAFRLARSVLAAGGATRFVIAGASPVIDPGAPWREASWVCLRDAESSLCARLGKSLGRDSNAPTESTAPERWIDALDPADGVVCLSPASATRARACGMPAARIVTVGAAHPGAGAWIAADTRDLGRRIGRALIARCADPGASIADIAGPVWLRRGEAR</sequence>
<dbReference type="Gene3D" id="1.10.260.40">
    <property type="entry name" value="lambda repressor-like DNA-binding domains"/>
    <property type="match status" value="1"/>
</dbReference>
<evidence type="ECO:0000256" key="1">
    <source>
        <dbReference type="ARBA" id="ARBA00023015"/>
    </source>
</evidence>
<dbReference type="GO" id="GO:0003700">
    <property type="term" value="F:DNA-binding transcription factor activity"/>
    <property type="evidence" value="ECO:0007669"/>
    <property type="project" value="TreeGrafter"/>
</dbReference>
<gene>
    <name evidence="5" type="primary">malI</name>
    <name evidence="5" type="ORF">ROJ8625_01723</name>
</gene>
<keyword evidence="1" id="KW-0805">Transcription regulation</keyword>
<proteinExistence type="predicted"/>
<dbReference type="PROSITE" id="PS00356">
    <property type="entry name" value="HTH_LACI_1"/>
    <property type="match status" value="1"/>
</dbReference>
<dbReference type="InterPro" id="IPR010982">
    <property type="entry name" value="Lambda_DNA-bd_dom_sf"/>
</dbReference>
<dbReference type="EMBL" id="FWFK01000003">
    <property type="protein sequence ID" value="SLN37627.1"/>
    <property type="molecule type" value="Genomic_DNA"/>
</dbReference>
<dbReference type="Proteomes" id="UP000193570">
    <property type="component" value="Unassembled WGS sequence"/>
</dbReference>
<organism evidence="5 6">
    <name type="scientific">Roseivivax jejudonensis</name>
    <dbReference type="NCBI Taxonomy" id="1529041"/>
    <lineage>
        <taxon>Bacteria</taxon>
        <taxon>Pseudomonadati</taxon>
        <taxon>Pseudomonadota</taxon>
        <taxon>Alphaproteobacteria</taxon>
        <taxon>Rhodobacterales</taxon>
        <taxon>Roseobacteraceae</taxon>
        <taxon>Roseivivax</taxon>
    </lineage>
</organism>
<protein>
    <submittedName>
        <fullName evidence="5">Maltose regulon regulatory protein MalI</fullName>
    </submittedName>
</protein>
<keyword evidence="2" id="KW-0238">DNA-binding</keyword>
<feature type="domain" description="HTH lacI-type" evidence="4">
    <location>
        <begin position="39"/>
        <end position="92"/>
    </location>
</feature>
<keyword evidence="3" id="KW-0804">Transcription</keyword>
<dbReference type="SUPFAM" id="SSF47413">
    <property type="entry name" value="lambda repressor-like DNA-binding domains"/>
    <property type="match status" value="1"/>
</dbReference>
<dbReference type="OrthoDB" id="7811243at2"/>
<evidence type="ECO:0000256" key="3">
    <source>
        <dbReference type="ARBA" id="ARBA00023163"/>
    </source>
</evidence>
<keyword evidence="6" id="KW-1185">Reference proteome</keyword>
<dbReference type="InterPro" id="IPR000843">
    <property type="entry name" value="HTH_LacI"/>
</dbReference>
<dbReference type="Gene3D" id="3.40.50.2300">
    <property type="match status" value="1"/>
</dbReference>
<accession>A0A1X6Z0Y6</accession>
<dbReference type="PANTHER" id="PTHR30146:SF109">
    <property type="entry name" value="HTH-TYPE TRANSCRIPTIONAL REGULATOR GALS"/>
    <property type="match status" value="1"/>
</dbReference>
<dbReference type="PROSITE" id="PS50932">
    <property type="entry name" value="HTH_LACI_2"/>
    <property type="match status" value="1"/>
</dbReference>
<reference evidence="5 6" key="1">
    <citation type="submission" date="2017-03" db="EMBL/GenBank/DDBJ databases">
        <authorList>
            <person name="Afonso C.L."/>
            <person name="Miller P.J."/>
            <person name="Scott M.A."/>
            <person name="Spackman E."/>
            <person name="Goraichik I."/>
            <person name="Dimitrov K.M."/>
            <person name="Suarez D.L."/>
            <person name="Swayne D.E."/>
        </authorList>
    </citation>
    <scope>NUCLEOTIDE SEQUENCE [LARGE SCALE GENOMIC DNA]</scope>
    <source>
        <strain evidence="5 6">CECT 8625</strain>
    </source>
</reference>
<dbReference type="SMART" id="SM00354">
    <property type="entry name" value="HTH_LACI"/>
    <property type="match status" value="1"/>
</dbReference>
<evidence type="ECO:0000313" key="5">
    <source>
        <dbReference type="EMBL" id="SLN37627.1"/>
    </source>
</evidence>